<keyword evidence="3" id="KW-1185">Reference proteome</keyword>
<organism evidence="2 3">
    <name type="scientific">Amycolatopsis silviterrae</name>
    <dbReference type="NCBI Taxonomy" id="1656914"/>
    <lineage>
        <taxon>Bacteria</taxon>
        <taxon>Bacillati</taxon>
        <taxon>Actinomycetota</taxon>
        <taxon>Actinomycetes</taxon>
        <taxon>Pseudonocardiales</taxon>
        <taxon>Pseudonocardiaceae</taxon>
        <taxon>Amycolatopsis</taxon>
    </lineage>
</organism>
<gene>
    <name evidence="2" type="ORF">ACFSVL_07770</name>
</gene>
<name>A0ABW5H3A4_9PSEU</name>
<evidence type="ECO:0000313" key="3">
    <source>
        <dbReference type="Proteomes" id="UP001597483"/>
    </source>
</evidence>
<dbReference type="Pfam" id="PF14248">
    <property type="entry name" value="DUF4345"/>
    <property type="match status" value="1"/>
</dbReference>
<feature type="transmembrane region" description="Helical" evidence="1">
    <location>
        <begin position="49"/>
        <end position="69"/>
    </location>
</feature>
<dbReference type="InterPro" id="IPR025597">
    <property type="entry name" value="DUF4345"/>
</dbReference>
<dbReference type="Proteomes" id="UP001597483">
    <property type="component" value="Unassembled WGS sequence"/>
</dbReference>
<keyword evidence="1" id="KW-0472">Membrane</keyword>
<evidence type="ECO:0000313" key="2">
    <source>
        <dbReference type="EMBL" id="MFD2467282.1"/>
    </source>
</evidence>
<dbReference type="EMBL" id="JBHUKS010000004">
    <property type="protein sequence ID" value="MFD2467282.1"/>
    <property type="molecule type" value="Genomic_DNA"/>
</dbReference>
<evidence type="ECO:0000256" key="1">
    <source>
        <dbReference type="SAM" id="Phobius"/>
    </source>
</evidence>
<keyword evidence="1" id="KW-1133">Transmembrane helix</keyword>
<dbReference type="RefSeq" id="WP_378301787.1">
    <property type="nucleotide sequence ID" value="NZ_JBHUKS010000004.1"/>
</dbReference>
<proteinExistence type="predicted"/>
<reference evidence="3" key="1">
    <citation type="journal article" date="2019" name="Int. J. Syst. Evol. Microbiol.">
        <title>The Global Catalogue of Microorganisms (GCM) 10K type strain sequencing project: providing services to taxonomists for standard genome sequencing and annotation.</title>
        <authorList>
            <consortium name="The Broad Institute Genomics Platform"/>
            <consortium name="The Broad Institute Genome Sequencing Center for Infectious Disease"/>
            <person name="Wu L."/>
            <person name="Ma J."/>
        </authorList>
    </citation>
    <scope>NUCLEOTIDE SEQUENCE [LARGE SCALE GENOMIC DNA]</scope>
    <source>
        <strain evidence="3">CGMCC 4.7641</strain>
    </source>
</reference>
<sequence>MAGEKSRKALLATLGVLGAIPVASGLTGILGGPERAPGGAATTPSVDSEYRFVNTFWAAAGVALWWSILRPEKRAGITRVVLGTAAAGGLPRLLSARRAGAPHPVFRAATVLELAVVPGVLLWHAKVVRGQRPEKSAAAPDQS</sequence>
<comment type="caution">
    <text evidence="2">The sequence shown here is derived from an EMBL/GenBank/DDBJ whole genome shotgun (WGS) entry which is preliminary data.</text>
</comment>
<keyword evidence="1" id="KW-0812">Transmembrane</keyword>
<protein>
    <submittedName>
        <fullName evidence="2">DUF4345 domain-containing protein</fullName>
    </submittedName>
</protein>
<accession>A0ABW5H3A4</accession>